<dbReference type="RefSeq" id="WP_006803844.1">
    <property type="nucleotide sequence ID" value="NZ_GG700632.1"/>
</dbReference>
<dbReference type="Proteomes" id="UP000006233">
    <property type="component" value="Unassembled WGS sequence"/>
</dbReference>
<evidence type="ECO:0000313" key="2">
    <source>
        <dbReference type="Proteomes" id="UP000006233"/>
    </source>
</evidence>
<dbReference type="AlphaFoldDB" id="C9MV36"/>
<dbReference type="HOGENOM" id="CLU_2396091_0_0_0"/>
<sequence length="93" mass="11455">MNEKGIRFRNGKYYFRVTVTDETGKRRQVERYGGKTEKECIKNKMRFEMEYENKFIKINSKMLLFDVFDLFFESYKKNWNKNTLRNSTIKNKL</sequence>
<protein>
    <submittedName>
        <fullName evidence="1">Uncharacterized protein</fullName>
    </submittedName>
</protein>
<name>C9MV36_9FUSO</name>
<dbReference type="STRING" id="634994.GCWU000323_00507"/>
<dbReference type="EMBL" id="ACVB02000007">
    <property type="protein sequence ID" value="EEX75258.1"/>
    <property type="molecule type" value="Genomic_DNA"/>
</dbReference>
<comment type="caution">
    <text evidence="1">The sequence shown here is derived from an EMBL/GenBank/DDBJ whole genome shotgun (WGS) entry which is preliminary data.</text>
</comment>
<gene>
    <name evidence="1" type="ORF">GCWU000323_00507</name>
</gene>
<accession>C9MV36</accession>
<organism evidence="1 2">
    <name type="scientific">Leptotrichia hofstadii F0254</name>
    <dbReference type="NCBI Taxonomy" id="634994"/>
    <lineage>
        <taxon>Bacteria</taxon>
        <taxon>Fusobacteriati</taxon>
        <taxon>Fusobacteriota</taxon>
        <taxon>Fusobacteriia</taxon>
        <taxon>Fusobacteriales</taxon>
        <taxon>Leptotrichiaceae</taxon>
        <taxon>Leptotrichia</taxon>
    </lineage>
</organism>
<evidence type="ECO:0000313" key="1">
    <source>
        <dbReference type="EMBL" id="EEX75258.1"/>
    </source>
</evidence>
<proteinExistence type="predicted"/>
<reference evidence="1 2" key="1">
    <citation type="submission" date="2009-09" db="EMBL/GenBank/DDBJ databases">
        <authorList>
            <person name="Weinstock G."/>
            <person name="Sodergren E."/>
            <person name="Clifton S."/>
            <person name="Fulton L."/>
            <person name="Fulton B."/>
            <person name="Courtney L."/>
            <person name="Fronick C."/>
            <person name="Harrison M."/>
            <person name="Strong C."/>
            <person name="Farmer C."/>
            <person name="Delahaunty K."/>
            <person name="Markovic C."/>
            <person name="Hall O."/>
            <person name="Minx P."/>
            <person name="Tomlinson C."/>
            <person name="Mitreva M."/>
            <person name="Nelson J."/>
            <person name="Hou S."/>
            <person name="Wollam A."/>
            <person name="Pepin K.H."/>
            <person name="Johnson M."/>
            <person name="Bhonagiri V."/>
            <person name="Nash W.E."/>
            <person name="Warren W."/>
            <person name="Chinwalla A."/>
            <person name="Mardis E.R."/>
            <person name="Wilson R.K."/>
        </authorList>
    </citation>
    <scope>NUCLEOTIDE SEQUENCE [LARGE SCALE GENOMIC DNA]</scope>
    <source>
        <strain evidence="1 2">F0254</strain>
    </source>
</reference>